<gene>
    <name evidence="2" type="ORF">UCRPA7_546</name>
</gene>
<evidence type="ECO:0000313" key="2">
    <source>
        <dbReference type="EMBL" id="EOO03837.1"/>
    </source>
</evidence>
<dbReference type="Proteomes" id="UP000014074">
    <property type="component" value="Unassembled WGS sequence"/>
</dbReference>
<proteinExistence type="predicted"/>
<accession>R8BWW3</accession>
<organism evidence="2 3">
    <name type="scientific">Phaeoacremonium minimum (strain UCR-PA7)</name>
    <name type="common">Esca disease fungus</name>
    <name type="synonym">Togninia minima</name>
    <dbReference type="NCBI Taxonomy" id="1286976"/>
    <lineage>
        <taxon>Eukaryota</taxon>
        <taxon>Fungi</taxon>
        <taxon>Dikarya</taxon>
        <taxon>Ascomycota</taxon>
        <taxon>Pezizomycotina</taxon>
        <taxon>Sordariomycetes</taxon>
        <taxon>Sordariomycetidae</taxon>
        <taxon>Togniniales</taxon>
        <taxon>Togniniaceae</taxon>
        <taxon>Phaeoacremonium</taxon>
    </lineage>
</organism>
<feature type="coiled-coil region" evidence="1">
    <location>
        <begin position="34"/>
        <end position="96"/>
    </location>
</feature>
<dbReference type="GeneID" id="19326017"/>
<dbReference type="KEGG" id="tmn:UCRPA7_546"/>
<evidence type="ECO:0000313" key="3">
    <source>
        <dbReference type="Proteomes" id="UP000014074"/>
    </source>
</evidence>
<dbReference type="HOGENOM" id="CLU_2051294_0_0_1"/>
<reference evidence="3" key="1">
    <citation type="journal article" date="2013" name="Genome Announc.">
        <title>Draft genome sequence of the ascomycete Phaeoacremonium aleophilum strain UCR-PA7, a causal agent of the esca disease complex in grapevines.</title>
        <authorList>
            <person name="Blanco-Ulate B."/>
            <person name="Rolshausen P."/>
            <person name="Cantu D."/>
        </authorList>
    </citation>
    <scope>NUCLEOTIDE SEQUENCE [LARGE SCALE GENOMIC DNA]</scope>
    <source>
        <strain evidence="3">UCR-PA7</strain>
    </source>
</reference>
<sequence length="120" mass="14073">MNEDYKGMTNALDRIDAAVRPSVTEEAVDEAFWYTRLETAVQSLVEERNRMQCEVVNSKAIAEHNQRLAMSNQRKLEEAEKELRRLRRALDAYSPEEEEMPEYIPLAVGSQRHRPLWPLR</sequence>
<name>R8BWW3_PHAM7</name>
<protein>
    <submittedName>
        <fullName evidence="2">Uncharacterized protein</fullName>
    </submittedName>
</protein>
<dbReference type="EMBL" id="KB932812">
    <property type="protein sequence ID" value="EOO03837.1"/>
    <property type="molecule type" value="Genomic_DNA"/>
</dbReference>
<dbReference type="AlphaFoldDB" id="R8BWW3"/>
<evidence type="ECO:0000256" key="1">
    <source>
        <dbReference type="SAM" id="Coils"/>
    </source>
</evidence>
<dbReference type="RefSeq" id="XP_007911332.1">
    <property type="nucleotide sequence ID" value="XM_007913141.1"/>
</dbReference>
<keyword evidence="1" id="KW-0175">Coiled coil</keyword>
<keyword evidence="3" id="KW-1185">Reference proteome</keyword>